<dbReference type="Gene3D" id="3.10.180.10">
    <property type="entry name" value="2,3-Dihydroxybiphenyl 1,2-Dioxygenase, domain 1"/>
    <property type="match status" value="1"/>
</dbReference>
<evidence type="ECO:0000313" key="2">
    <source>
        <dbReference type="Proteomes" id="UP000002696"/>
    </source>
</evidence>
<dbReference type="RefSeq" id="WP_013268426.1">
    <property type="nucleotide sequence ID" value="NC_014375.1"/>
</dbReference>
<dbReference type="OrthoDB" id="512901at2"/>
<gene>
    <name evidence="1" type="ordered locus">Bresu_1011</name>
</gene>
<sequence>MIHHLSVAARDPKAVADFFAELIDGVTVDFAPNPGSYMVFKADGHGTAIEIYPAGTVMAPNGDPGAVFLTRPTEPVDRSPTHFALSVDRNAPTIQAMAAARGWDCFVCDRGGHFHVVEVWIENAWLVEALPPAFAAEYLDFADAVGRMANPTGVLNSHAPQVRTLERA</sequence>
<dbReference type="EMBL" id="CP002102">
    <property type="protein sequence ID" value="ADL00323.1"/>
    <property type="molecule type" value="Genomic_DNA"/>
</dbReference>
<dbReference type="BioCyc" id="BSUB633149:G1GM8-1012-MONOMER"/>
<organism evidence="1 2">
    <name type="scientific">Brevundimonas subvibrioides (strain ATCC 15264 / DSM 4735 / LMG 14903 / NBRC 16000 / CB 81)</name>
    <name type="common">Caulobacter subvibrioides</name>
    <dbReference type="NCBI Taxonomy" id="633149"/>
    <lineage>
        <taxon>Bacteria</taxon>
        <taxon>Pseudomonadati</taxon>
        <taxon>Pseudomonadota</taxon>
        <taxon>Alphaproteobacteria</taxon>
        <taxon>Caulobacterales</taxon>
        <taxon>Caulobacteraceae</taxon>
        <taxon>Brevundimonas</taxon>
    </lineage>
</organism>
<dbReference type="AlphaFoldDB" id="D9QNC2"/>
<reference evidence="2" key="1">
    <citation type="journal article" date="2011" name="J. Bacteriol.">
        <title>Genome sequences of eight morphologically diverse alphaproteobacteria.</title>
        <authorList>
            <consortium name="US DOE Joint Genome Institute"/>
            <person name="Brown P.J."/>
            <person name="Kysela D.T."/>
            <person name="Buechlein A."/>
            <person name="Hemmerich C."/>
            <person name="Brun Y.V."/>
        </authorList>
    </citation>
    <scope>NUCLEOTIDE SEQUENCE [LARGE SCALE GENOMIC DNA]</scope>
    <source>
        <strain evidence="2">ATCC 15264 / DSM 4735 / LMG 14903 / NBRC 16000 / CB 81</strain>
    </source>
</reference>
<evidence type="ECO:0008006" key="3">
    <source>
        <dbReference type="Google" id="ProtNLM"/>
    </source>
</evidence>
<accession>D9QNC2</accession>
<evidence type="ECO:0000313" key="1">
    <source>
        <dbReference type="EMBL" id="ADL00323.1"/>
    </source>
</evidence>
<dbReference type="InParanoid" id="D9QNC2"/>
<dbReference type="InterPro" id="IPR029068">
    <property type="entry name" value="Glyas_Bleomycin-R_OHBP_Dase"/>
</dbReference>
<dbReference type="SUPFAM" id="SSF54593">
    <property type="entry name" value="Glyoxalase/Bleomycin resistance protein/Dihydroxybiphenyl dioxygenase"/>
    <property type="match status" value="1"/>
</dbReference>
<dbReference type="STRING" id="633149.Bresu_1011"/>
<protein>
    <recommendedName>
        <fullName evidence="3">VOC domain-containing protein</fullName>
    </recommendedName>
</protein>
<dbReference type="KEGG" id="bsb:Bresu_1011"/>
<dbReference type="HOGENOM" id="CLU_114050_0_0_5"/>
<dbReference type="eggNOG" id="ENOG50303VH">
    <property type="taxonomic scope" value="Bacteria"/>
</dbReference>
<dbReference type="Proteomes" id="UP000002696">
    <property type="component" value="Chromosome"/>
</dbReference>
<name>D9QNC2_BRESC</name>
<keyword evidence="2" id="KW-1185">Reference proteome</keyword>
<proteinExistence type="predicted"/>